<dbReference type="Proteomes" id="UP001474181">
    <property type="component" value="Unassembled WGS sequence"/>
</dbReference>
<evidence type="ECO:0000313" key="4">
    <source>
        <dbReference type="Proteomes" id="UP001474181"/>
    </source>
</evidence>
<feature type="domain" description="RsbT co-antagonist protein RsbRD N-terminal" evidence="2">
    <location>
        <begin position="31"/>
        <end position="168"/>
    </location>
</feature>
<keyword evidence="4" id="KW-1185">Reference proteome</keyword>
<dbReference type="Pfam" id="PF14361">
    <property type="entry name" value="RsbRD_N"/>
    <property type="match status" value="1"/>
</dbReference>
<gene>
    <name evidence="3" type="ORF">ABT404_31485</name>
</gene>
<dbReference type="InterPro" id="IPR042070">
    <property type="entry name" value="PucR_C-HTH_sf"/>
</dbReference>
<evidence type="ECO:0000313" key="3">
    <source>
        <dbReference type="EMBL" id="MER7183942.1"/>
    </source>
</evidence>
<dbReference type="PANTHER" id="PTHR33744:SF7">
    <property type="entry name" value="PUCR FAMILY TRANSCRIPTIONAL REGULATOR"/>
    <property type="match status" value="1"/>
</dbReference>
<dbReference type="PANTHER" id="PTHR33744">
    <property type="entry name" value="CARBOHYDRATE DIACID REGULATOR"/>
    <property type="match status" value="1"/>
</dbReference>
<dbReference type="InterPro" id="IPR051448">
    <property type="entry name" value="CdaR-like_regulators"/>
</dbReference>
<dbReference type="Gene3D" id="1.10.10.2840">
    <property type="entry name" value="PucR C-terminal helix-turn-helix domain"/>
    <property type="match status" value="1"/>
</dbReference>
<feature type="domain" description="PucR C-terminal helix-turn-helix" evidence="1">
    <location>
        <begin position="331"/>
        <end position="388"/>
    </location>
</feature>
<dbReference type="InterPro" id="IPR025751">
    <property type="entry name" value="RsbRD_N_dom"/>
</dbReference>
<proteinExistence type="predicted"/>
<dbReference type="EMBL" id="JBEPEK010000286">
    <property type="protein sequence ID" value="MER7183942.1"/>
    <property type="molecule type" value="Genomic_DNA"/>
</dbReference>
<protein>
    <submittedName>
        <fullName evidence="3">Helix-turn-helix domain-containing protein</fullName>
    </submittedName>
</protein>
<reference evidence="3 4" key="1">
    <citation type="submission" date="2024-06" db="EMBL/GenBank/DDBJ databases">
        <title>The Natural Products Discovery Center: Release of the First 8490 Sequenced Strains for Exploring Actinobacteria Biosynthetic Diversity.</title>
        <authorList>
            <person name="Kalkreuter E."/>
            <person name="Kautsar S.A."/>
            <person name="Yang D."/>
            <person name="Bader C.D."/>
            <person name="Teijaro C.N."/>
            <person name="Fluegel L."/>
            <person name="Davis C.M."/>
            <person name="Simpson J.R."/>
            <person name="Lauterbach L."/>
            <person name="Steele A.D."/>
            <person name="Gui C."/>
            <person name="Meng S."/>
            <person name="Li G."/>
            <person name="Viehrig K."/>
            <person name="Ye F."/>
            <person name="Su P."/>
            <person name="Kiefer A.F."/>
            <person name="Nichols A."/>
            <person name="Cepeda A.J."/>
            <person name="Yan W."/>
            <person name="Fan B."/>
            <person name="Jiang Y."/>
            <person name="Adhikari A."/>
            <person name="Zheng C.-J."/>
            <person name="Schuster L."/>
            <person name="Cowan T.M."/>
            <person name="Smanski M.J."/>
            <person name="Chevrette M.G."/>
            <person name="De Carvalho L.P.S."/>
            <person name="Shen B."/>
        </authorList>
    </citation>
    <scope>NUCLEOTIDE SEQUENCE [LARGE SCALE GENOMIC DNA]</scope>
    <source>
        <strain evidence="3 4">NPDC000234</strain>
    </source>
</reference>
<name>A0ABV1X4K1_9ACTN</name>
<comment type="caution">
    <text evidence="3">The sequence shown here is derived from an EMBL/GenBank/DDBJ whole genome shotgun (WGS) entry which is preliminary data.</text>
</comment>
<dbReference type="InterPro" id="IPR025736">
    <property type="entry name" value="PucR_C-HTH_dom"/>
</dbReference>
<evidence type="ECO:0000259" key="2">
    <source>
        <dbReference type="Pfam" id="PF14361"/>
    </source>
</evidence>
<organism evidence="3 4">
    <name type="scientific">Streptomyces hyaluromycini</name>
    <dbReference type="NCBI Taxonomy" id="1377993"/>
    <lineage>
        <taxon>Bacteria</taxon>
        <taxon>Bacillati</taxon>
        <taxon>Actinomycetota</taxon>
        <taxon>Actinomycetes</taxon>
        <taxon>Kitasatosporales</taxon>
        <taxon>Streptomycetaceae</taxon>
        <taxon>Streptomyces</taxon>
    </lineage>
</organism>
<evidence type="ECO:0000259" key="1">
    <source>
        <dbReference type="Pfam" id="PF13556"/>
    </source>
</evidence>
<sequence length="407" mass="43884">MTSAPARRTASPASPDGARAIVRYLAAEGSDAFVSRVLARYAVEIDAYRHSDLERLRPAIVSATRWVTQALLERRPLGPEDLAGLREYGALRARQGVPLEAMLRGWQVSAREAVEVVVDRGRAAGVPDAELMDLTAEILTAVNAGVAAFSTGHHRASAVIEHHDGTRRSDFLRRLLMDVPRDGTDGRLRQEARGLGLHPDRQYLALRAVALGDLPPPELAARLSRHGACRPPNGLVALVDEQVVGLATAAPDLPDDIALGIGPVVPFPELARSLRSANRAATTAHAFALAGAHRMEDLGPLCAVVDDIEVGEAMLDRFVMPLGSGAAARALLDTVDCYLACGLHVGRTAEEMVVHENTVRYRITRYETLTGVSLRDPSTVLQLWWALRRRESASRTRDGDPAASSQS</sequence>
<accession>A0ABV1X4K1</accession>
<dbReference type="Pfam" id="PF13556">
    <property type="entry name" value="HTH_30"/>
    <property type="match status" value="1"/>
</dbReference>
<dbReference type="RefSeq" id="WP_350785661.1">
    <property type="nucleotide sequence ID" value="NZ_JBEPEK010000286.1"/>
</dbReference>